<dbReference type="EMBL" id="JAUKUD010000001">
    <property type="protein sequence ID" value="KAK0754842.1"/>
    <property type="molecule type" value="Genomic_DNA"/>
</dbReference>
<evidence type="ECO:0000313" key="2">
    <source>
        <dbReference type="EMBL" id="KAK0754842.1"/>
    </source>
</evidence>
<dbReference type="AlphaFoldDB" id="A0AA40FBP9"/>
<dbReference type="InterPro" id="IPR016181">
    <property type="entry name" value="Acyl_CoA_acyltransferase"/>
</dbReference>
<dbReference type="CDD" id="cd04301">
    <property type="entry name" value="NAT_SF"/>
    <property type="match status" value="1"/>
</dbReference>
<gene>
    <name evidence="2" type="ORF">B0T18DRAFT_425174</name>
</gene>
<dbReference type="InterPro" id="IPR000182">
    <property type="entry name" value="GNAT_dom"/>
</dbReference>
<feature type="domain" description="N-acetyltransferase" evidence="1">
    <location>
        <begin position="26"/>
        <end position="100"/>
    </location>
</feature>
<reference evidence="2" key="1">
    <citation type="submission" date="2023-06" db="EMBL/GenBank/DDBJ databases">
        <title>Genome-scale phylogeny and comparative genomics of the fungal order Sordariales.</title>
        <authorList>
            <consortium name="Lawrence Berkeley National Laboratory"/>
            <person name="Hensen N."/>
            <person name="Bonometti L."/>
            <person name="Westerberg I."/>
            <person name="Brannstrom I.O."/>
            <person name="Guillou S."/>
            <person name="Cros-Aarteil S."/>
            <person name="Calhoun S."/>
            <person name="Haridas S."/>
            <person name="Kuo A."/>
            <person name="Mondo S."/>
            <person name="Pangilinan J."/>
            <person name="Riley R."/>
            <person name="LaButti K."/>
            <person name="Andreopoulos B."/>
            <person name="Lipzen A."/>
            <person name="Chen C."/>
            <person name="Yanf M."/>
            <person name="Daum C."/>
            <person name="Ng V."/>
            <person name="Clum A."/>
            <person name="Steindorff A."/>
            <person name="Ohm R."/>
            <person name="Martin F."/>
            <person name="Silar P."/>
            <person name="Natvig D."/>
            <person name="Lalanne C."/>
            <person name="Gautier V."/>
            <person name="Ament-velasquez S.L."/>
            <person name="Kruys A."/>
            <person name="Hutchinson M.I."/>
            <person name="Powell A.J."/>
            <person name="Barry K."/>
            <person name="Miller A.N."/>
            <person name="Grigoriev I.V."/>
            <person name="Debuchy R."/>
            <person name="Gladieux P."/>
            <person name="Thoren M.H."/>
            <person name="Johannesson H."/>
        </authorList>
    </citation>
    <scope>NUCLEOTIDE SEQUENCE</scope>
    <source>
        <strain evidence="2">SMH3187-1</strain>
    </source>
</reference>
<protein>
    <recommendedName>
        <fullName evidence="1">N-acetyltransferase domain-containing protein</fullName>
    </recommendedName>
</protein>
<organism evidence="2 3">
    <name type="scientific">Schizothecium vesticola</name>
    <dbReference type="NCBI Taxonomy" id="314040"/>
    <lineage>
        <taxon>Eukaryota</taxon>
        <taxon>Fungi</taxon>
        <taxon>Dikarya</taxon>
        <taxon>Ascomycota</taxon>
        <taxon>Pezizomycotina</taxon>
        <taxon>Sordariomycetes</taxon>
        <taxon>Sordariomycetidae</taxon>
        <taxon>Sordariales</taxon>
        <taxon>Schizotheciaceae</taxon>
        <taxon>Schizothecium</taxon>
    </lineage>
</organism>
<accession>A0AA40FBP9</accession>
<dbReference type="Gene3D" id="3.40.630.30">
    <property type="match status" value="1"/>
</dbReference>
<dbReference type="SUPFAM" id="SSF55729">
    <property type="entry name" value="Acyl-CoA N-acyltransferases (Nat)"/>
    <property type="match status" value="1"/>
</dbReference>
<evidence type="ECO:0000259" key="1">
    <source>
        <dbReference type="Pfam" id="PF00583"/>
    </source>
</evidence>
<dbReference type="Proteomes" id="UP001172155">
    <property type="component" value="Unassembled WGS sequence"/>
</dbReference>
<evidence type="ECO:0000313" key="3">
    <source>
        <dbReference type="Proteomes" id="UP001172155"/>
    </source>
</evidence>
<dbReference type="Pfam" id="PF00583">
    <property type="entry name" value="Acetyltransf_1"/>
    <property type="match status" value="1"/>
</dbReference>
<keyword evidence="3" id="KW-1185">Reference proteome</keyword>
<name>A0AA40FBP9_9PEZI</name>
<sequence length="125" mass="13808">MPTWRPTLPSDIPLLLVASLSHPSLPESASVFAERARLFPTGSLVLTDDNDKLYGYAVSHPIRRGQPLALDSLLGAIDVDADAYYIHDVAVVPEMRGRGLRAAFSFDDRGLFRLDIPQPVVPERR</sequence>
<comment type="caution">
    <text evidence="2">The sequence shown here is derived from an EMBL/GenBank/DDBJ whole genome shotgun (WGS) entry which is preliminary data.</text>
</comment>
<proteinExistence type="predicted"/>
<dbReference type="GO" id="GO:0016747">
    <property type="term" value="F:acyltransferase activity, transferring groups other than amino-acyl groups"/>
    <property type="evidence" value="ECO:0007669"/>
    <property type="project" value="InterPro"/>
</dbReference>